<keyword evidence="9" id="KW-1185">Reference proteome</keyword>
<protein>
    <submittedName>
        <fullName evidence="8">TauD/TfdA family dioxygenase</fullName>
    </submittedName>
</protein>
<reference evidence="8 9" key="1">
    <citation type="submission" date="2019-10" db="EMBL/GenBank/DDBJ databases">
        <title>Streptomyces tenebrisbrunneis sp.nov., an endogenous actinomycete isolated from of Lycium ruthenicum.</title>
        <authorList>
            <person name="Ma L."/>
        </authorList>
    </citation>
    <scope>NUCLEOTIDE SEQUENCE [LARGE SCALE GENOMIC DNA]</scope>
    <source>
        <strain evidence="8 9">TRM 66187</strain>
    </source>
</reference>
<dbReference type="RefSeq" id="WP_098754688.1">
    <property type="nucleotide sequence ID" value="NZ_WHPN01000174.1"/>
</dbReference>
<sequence length="313" mass="34344">MTDTVLAPTRLEAVPLTGTLGAEIRGVDAGRPLDDGTAAELRAAVLRHKVVFLRDQQLTYESQVAFSERFGELTSGHPIFASAEREPLRREMDSHKGMRANHWHTDLTFVDRPPAFAVLYGVVIPPVGGDTMWADAAAAYASLPDELRDLADRLRIVHSSDSDYTSIYEREAATNEAVAAVHRGMVSQVFQAEHPAVRVHPETGERSLLLGGFATRVAGLPRQASRDLLRVLQEHVTRPEHTVRWKWRSGDLAIWDNQATQHYAVFDYGDARRVCQRTTVAGPVPVGIDGRPGVALTGDASAYYTGATSRNAD</sequence>
<keyword evidence="5" id="KW-0560">Oxidoreductase</keyword>
<comment type="similarity">
    <text evidence="2">Belongs to the TfdA dioxygenase family.</text>
</comment>
<gene>
    <name evidence="8" type="ORF">GCU69_07385</name>
</gene>
<evidence type="ECO:0000256" key="1">
    <source>
        <dbReference type="ARBA" id="ARBA00001954"/>
    </source>
</evidence>
<dbReference type="Gene3D" id="3.60.130.10">
    <property type="entry name" value="Clavaminate synthase-like"/>
    <property type="match status" value="1"/>
</dbReference>
<organism evidence="8 9">
    <name type="scientific">Streptomyces lycii</name>
    <dbReference type="NCBI Taxonomy" id="2654337"/>
    <lineage>
        <taxon>Bacteria</taxon>
        <taxon>Bacillati</taxon>
        <taxon>Actinomycetota</taxon>
        <taxon>Actinomycetes</taxon>
        <taxon>Kitasatosporales</taxon>
        <taxon>Streptomycetaceae</taxon>
        <taxon>Streptomyces</taxon>
    </lineage>
</organism>
<dbReference type="PANTHER" id="PTHR30468">
    <property type="entry name" value="ALPHA-KETOGLUTARATE-DEPENDENT SULFONATE DIOXYGENASE"/>
    <property type="match status" value="1"/>
</dbReference>
<evidence type="ECO:0000256" key="2">
    <source>
        <dbReference type="ARBA" id="ARBA00005896"/>
    </source>
</evidence>
<accession>A0ABQ7FQ68</accession>
<dbReference type="InterPro" id="IPR042098">
    <property type="entry name" value="TauD-like_sf"/>
</dbReference>
<proteinExistence type="inferred from homology"/>
<dbReference type="InterPro" id="IPR003819">
    <property type="entry name" value="TauD/TfdA-like"/>
</dbReference>
<evidence type="ECO:0000256" key="5">
    <source>
        <dbReference type="ARBA" id="ARBA00023002"/>
    </source>
</evidence>
<dbReference type="GO" id="GO:0051213">
    <property type="term" value="F:dioxygenase activity"/>
    <property type="evidence" value="ECO:0007669"/>
    <property type="project" value="UniProtKB-KW"/>
</dbReference>
<dbReference type="Proteomes" id="UP000621266">
    <property type="component" value="Unassembled WGS sequence"/>
</dbReference>
<dbReference type="Pfam" id="PF02668">
    <property type="entry name" value="TauD"/>
    <property type="match status" value="1"/>
</dbReference>
<evidence type="ECO:0000256" key="6">
    <source>
        <dbReference type="ARBA" id="ARBA00023004"/>
    </source>
</evidence>
<keyword evidence="4 8" id="KW-0223">Dioxygenase</keyword>
<keyword evidence="3" id="KW-0479">Metal-binding</keyword>
<comment type="caution">
    <text evidence="8">The sequence shown here is derived from an EMBL/GenBank/DDBJ whole genome shotgun (WGS) entry which is preliminary data.</text>
</comment>
<feature type="domain" description="TauD/TfdA-like" evidence="7">
    <location>
        <begin position="14"/>
        <end position="279"/>
    </location>
</feature>
<dbReference type="SUPFAM" id="SSF51197">
    <property type="entry name" value="Clavaminate synthase-like"/>
    <property type="match status" value="1"/>
</dbReference>
<evidence type="ECO:0000313" key="8">
    <source>
        <dbReference type="EMBL" id="KAF4409759.1"/>
    </source>
</evidence>
<evidence type="ECO:0000313" key="9">
    <source>
        <dbReference type="Proteomes" id="UP000621266"/>
    </source>
</evidence>
<dbReference type="InterPro" id="IPR051323">
    <property type="entry name" value="AtsK-like"/>
</dbReference>
<name>A0ABQ7FQ68_9ACTN</name>
<evidence type="ECO:0000256" key="4">
    <source>
        <dbReference type="ARBA" id="ARBA00022964"/>
    </source>
</evidence>
<evidence type="ECO:0000256" key="3">
    <source>
        <dbReference type="ARBA" id="ARBA00022723"/>
    </source>
</evidence>
<evidence type="ECO:0000259" key="7">
    <source>
        <dbReference type="Pfam" id="PF02668"/>
    </source>
</evidence>
<keyword evidence="6" id="KW-0408">Iron</keyword>
<dbReference type="EMBL" id="WHPN01000174">
    <property type="protein sequence ID" value="KAF4409759.1"/>
    <property type="molecule type" value="Genomic_DNA"/>
</dbReference>
<comment type="cofactor">
    <cofactor evidence="1">
        <name>Fe(2+)</name>
        <dbReference type="ChEBI" id="CHEBI:29033"/>
    </cofactor>
</comment>
<dbReference type="PANTHER" id="PTHR30468:SF5">
    <property type="entry name" value="ALPHA-KETOGLUTARATE-DEPENDENT SULFATE ESTER DIOXYGENASE"/>
    <property type="match status" value="1"/>
</dbReference>